<proteinExistence type="predicted"/>
<evidence type="ECO:0000256" key="5">
    <source>
        <dbReference type="ARBA" id="ARBA00023128"/>
    </source>
</evidence>
<dbReference type="GO" id="GO:0004129">
    <property type="term" value="F:cytochrome-c oxidase activity"/>
    <property type="evidence" value="ECO:0007669"/>
    <property type="project" value="TreeGrafter"/>
</dbReference>
<keyword evidence="6" id="KW-0472">Membrane</keyword>
<accession>A0A367K3P1</accession>
<organism evidence="7 8">
    <name type="scientific">Rhizopus azygosporus</name>
    <name type="common">Rhizopus microsporus var. azygosporus</name>
    <dbReference type="NCBI Taxonomy" id="86630"/>
    <lineage>
        <taxon>Eukaryota</taxon>
        <taxon>Fungi</taxon>
        <taxon>Fungi incertae sedis</taxon>
        <taxon>Mucoromycota</taxon>
        <taxon>Mucoromycotina</taxon>
        <taxon>Mucoromycetes</taxon>
        <taxon>Mucorales</taxon>
        <taxon>Mucorineae</taxon>
        <taxon>Rhizopodaceae</taxon>
        <taxon>Rhizopus</taxon>
    </lineage>
</organism>
<evidence type="ECO:0000313" key="8">
    <source>
        <dbReference type="Proteomes" id="UP000252139"/>
    </source>
</evidence>
<dbReference type="PANTHER" id="PTHR28264">
    <property type="entry name" value="CYTOCHROME C OXIDASE SUBUNIT 7A"/>
    <property type="match status" value="1"/>
</dbReference>
<evidence type="ECO:0000256" key="2">
    <source>
        <dbReference type="ARBA" id="ARBA00022692"/>
    </source>
</evidence>
<comment type="subcellular location">
    <subcellularLocation>
        <location evidence="1">Mitochondrion inner membrane</location>
    </subcellularLocation>
</comment>
<sequence length="99" mass="11302">MDIASALLDITAQLFLFSLHRLFNTTYQSAFIPHFSSSLIKLITMVAPITGTLRKKIIRDISVSLTIGFGAGYYFWHTYHIPSLERRNAYYAKLEASKQ</sequence>
<comment type="caution">
    <text evidence="7">The sequence shown here is derived from an EMBL/GenBank/DDBJ whole genome shotgun (WGS) entry which is preliminary data.</text>
</comment>
<evidence type="ECO:0000256" key="6">
    <source>
        <dbReference type="ARBA" id="ARBA00023136"/>
    </source>
</evidence>
<dbReference type="GO" id="GO:0005743">
    <property type="term" value="C:mitochondrial inner membrane"/>
    <property type="evidence" value="ECO:0007669"/>
    <property type="project" value="UniProtKB-SubCell"/>
</dbReference>
<reference evidence="7 8" key="1">
    <citation type="journal article" date="2018" name="G3 (Bethesda)">
        <title>Phylogenetic and Phylogenomic Definition of Rhizopus Species.</title>
        <authorList>
            <person name="Gryganskyi A.P."/>
            <person name="Golan J."/>
            <person name="Dolatabadi S."/>
            <person name="Mondo S."/>
            <person name="Robb S."/>
            <person name="Idnurm A."/>
            <person name="Muszewska A."/>
            <person name="Steczkiewicz K."/>
            <person name="Masonjones S."/>
            <person name="Liao H.L."/>
            <person name="Gajdeczka M.T."/>
            <person name="Anike F."/>
            <person name="Vuek A."/>
            <person name="Anishchenko I.M."/>
            <person name="Voigt K."/>
            <person name="de Hoog G.S."/>
            <person name="Smith M.E."/>
            <person name="Heitman J."/>
            <person name="Vilgalys R."/>
            <person name="Stajich J.E."/>
        </authorList>
    </citation>
    <scope>NUCLEOTIDE SEQUENCE [LARGE SCALE GENOMIC DNA]</scope>
    <source>
        <strain evidence="7 8">CBS 357.93</strain>
    </source>
</reference>
<dbReference type="GO" id="GO:0006123">
    <property type="term" value="P:mitochondrial electron transport, cytochrome c to oxygen"/>
    <property type="evidence" value="ECO:0007669"/>
    <property type="project" value="TreeGrafter"/>
</dbReference>
<protein>
    <recommendedName>
        <fullName evidence="9">Cytochrome c oxidase polypeptide VIIA</fullName>
    </recommendedName>
</protein>
<keyword evidence="3" id="KW-0999">Mitochondrion inner membrane</keyword>
<keyword evidence="2" id="KW-0812">Transmembrane</keyword>
<dbReference type="EMBL" id="PJQL01000337">
    <property type="protein sequence ID" value="RCH96780.1"/>
    <property type="molecule type" value="Genomic_DNA"/>
</dbReference>
<keyword evidence="5" id="KW-0496">Mitochondrion</keyword>
<name>A0A367K3P1_RHIAZ</name>
<dbReference type="PANTHER" id="PTHR28264:SF1">
    <property type="entry name" value="CYTOCHROME C OXIDASE SUBUNIT 6C"/>
    <property type="match status" value="1"/>
</dbReference>
<dbReference type="OrthoDB" id="2317211at2759"/>
<dbReference type="CDD" id="cd22888">
    <property type="entry name" value="CcO_VIIa_fungal"/>
    <property type="match status" value="1"/>
</dbReference>
<keyword evidence="8" id="KW-1185">Reference proteome</keyword>
<gene>
    <name evidence="7" type="ORF">CU097_006284</name>
</gene>
<dbReference type="Proteomes" id="UP000252139">
    <property type="component" value="Unassembled WGS sequence"/>
</dbReference>
<evidence type="ECO:0000256" key="4">
    <source>
        <dbReference type="ARBA" id="ARBA00022989"/>
    </source>
</evidence>
<dbReference type="STRING" id="86630.A0A367K3P1"/>
<dbReference type="AlphaFoldDB" id="A0A367K3P1"/>
<evidence type="ECO:0000313" key="7">
    <source>
        <dbReference type="EMBL" id="RCH96780.1"/>
    </source>
</evidence>
<evidence type="ECO:0000256" key="1">
    <source>
        <dbReference type="ARBA" id="ARBA00004273"/>
    </source>
</evidence>
<evidence type="ECO:0008006" key="9">
    <source>
        <dbReference type="Google" id="ProtNLM"/>
    </source>
</evidence>
<evidence type="ECO:0000256" key="3">
    <source>
        <dbReference type="ARBA" id="ARBA00022792"/>
    </source>
</evidence>
<keyword evidence="4" id="KW-1133">Transmembrane helix</keyword>